<sequence length="63" mass="7054">RERESSYARRRGASARYRRRRCRGARARRSGGSTSPATMGRWRTCCSRGAGATIPVVGRKARL</sequence>
<keyword evidence="3" id="KW-1185">Reference proteome</keyword>
<gene>
    <name evidence="2" type="ORF">MUK42_30931</name>
</gene>
<protein>
    <submittedName>
        <fullName evidence="2">Uncharacterized protein</fullName>
    </submittedName>
</protein>
<feature type="non-terminal residue" evidence="2">
    <location>
        <position position="1"/>
    </location>
</feature>
<dbReference type="Proteomes" id="UP001055439">
    <property type="component" value="Chromosome 4"/>
</dbReference>
<evidence type="ECO:0000313" key="2">
    <source>
        <dbReference type="EMBL" id="URD95515.1"/>
    </source>
</evidence>
<dbReference type="AlphaFoldDB" id="A0A9E7FF61"/>
<evidence type="ECO:0000256" key="1">
    <source>
        <dbReference type="SAM" id="MobiDB-lite"/>
    </source>
</evidence>
<proteinExistence type="predicted"/>
<organism evidence="2 3">
    <name type="scientific">Musa troglodytarum</name>
    <name type="common">fe'i banana</name>
    <dbReference type="NCBI Taxonomy" id="320322"/>
    <lineage>
        <taxon>Eukaryota</taxon>
        <taxon>Viridiplantae</taxon>
        <taxon>Streptophyta</taxon>
        <taxon>Embryophyta</taxon>
        <taxon>Tracheophyta</taxon>
        <taxon>Spermatophyta</taxon>
        <taxon>Magnoliopsida</taxon>
        <taxon>Liliopsida</taxon>
        <taxon>Zingiberales</taxon>
        <taxon>Musaceae</taxon>
        <taxon>Musa</taxon>
    </lineage>
</organism>
<dbReference type="EMBL" id="CP097506">
    <property type="protein sequence ID" value="URD95515.1"/>
    <property type="molecule type" value="Genomic_DNA"/>
</dbReference>
<accession>A0A9E7FF61</accession>
<feature type="region of interest" description="Disordered" evidence="1">
    <location>
        <begin position="1"/>
        <end position="43"/>
    </location>
</feature>
<reference evidence="2" key="1">
    <citation type="submission" date="2022-05" db="EMBL/GenBank/DDBJ databases">
        <title>The Musa troglodytarum L. genome provides insights into the mechanism of non-climacteric behaviour and enrichment of carotenoids.</title>
        <authorList>
            <person name="Wang J."/>
        </authorList>
    </citation>
    <scope>NUCLEOTIDE SEQUENCE</scope>
    <source>
        <tissue evidence="2">Leaf</tissue>
    </source>
</reference>
<name>A0A9E7FF61_9LILI</name>
<feature type="compositionally biased region" description="Basic residues" evidence="1">
    <location>
        <begin position="8"/>
        <end position="29"/>
    </location>
</feature>
<evidence type="ECO:0000313" key="3">
    <source>
        <dbReference type="Proteomes" id="UP001055439"/>
    </source>
</evidence>